<evidence type="ECO:0000313" key="2">
    <source>
        <dbReference type="Proteomes" id="UP000724874"/>
    </source>
</evidence>
<organism evidence="1 2">
    <name type="scientific">Gymnopilus junonius</name>
    <name type="common">Spectacular rustgill mushroom</name>
    <name type="synonym">Gymnopilus spectabilis subsp. junonius</name>
    <dbReference type="NCBI Taxonomy" id="109634"/>
    <lineage>
        <taxon>Eukaryota</taxon>
        <taxon>Fungi</taxon>
        <taxon>Dikarya</taxon>
        <taxon>Basidiomycota</taxon>
        <taxon>Agaricomycotina</taxon>
        <taxon>Agaricomycetes</taxon>
        <taxon>Agaricomycetidae</taxon>
        <taxon>Agaricales</taxon>
        <taxon>Agaricineae</taxon>
        <taxon>Hymenogastraceae</taxon>
        <taxon>Gymnopilus</taxon>
    </lineage>
</organism>
<name>A0A9P5P112_GYMJU</name>
<dbReference type="Proteomes" id="UP000724874">
    <property type="component" value="Unassembled WGS sequence"/>
</dbReference>
<dbReference type="EMBL" id="JADNYJ010000003">
    <property type="protein sequence ID" value="KAF8912076.1"/>
    <property type="molecule type" value="Genomic_DNA"/>
</dbReference>
<accession>A0A9P5P112</accession>
<keyword evidence="2" id="KW-1185">Reference proteome</keyword>
<sequence length="96" mass="10794">MSSGKLGLASLLVCTRHFALPNICTIVLRRFNTIERLDFIPSHQQTKKKNWTQLSRPPPVLISTCSFLHIIRNPSSAAQGKGEAHYSHLSVRKMNP</sequence>
<reference evidence="1" key="1">
    <citation type="submission" date="2020-11" db="EMBL/GenBank/DDBJ databases">
        <authorList>
            <consortium name="DOE Joint Genome Institute"/>
            <person name="Ahrendt S."/>
            <person name="Riley R."/>
            <person name="Andreopoulos W."/>
            <person name="LaButti K."/>
            <person name="Pangilinan J."/>
            <person name="Ruiz-duenas F.J."/>
            <person name="Barrasa J.M."/>
            <person name="Sanchez-Garcia M."/>
            <person name="Camarero S."/>
            <person name="Miyauchi S."/>
            <person name="Serrano A."/>
            <person name="Linde D."/>
            <person name="Babiker R."/>
            <person name="Drula E."/>
            <person name="Ayuso-Fernandez I."/>
            <person name="Pacheco R."/>
            <person name="Padilla G."/>
            <person name="Ferreira P."/>
            <person name="Barriuso J."/>
            <person name="Kellner H."/>
            <person name="Castanera R."/>
            <person name="Alfaro M."/>
            <person name="Ramirez L."/>
            <person name="Pisabarro A.G."/>
            <person name="Kuo A."/>
            <person name="Tritt A."/>
            <person name="Lipzen A."/>
            <person name="He G."/>
            <person name="Yan M."/>
            <person name="Ng V."/>
            <person name="Cullen D."/>
            <person name="Martin F."/>
            <person name="Rosso M.-N."/>
            <person name="Henrissat B."/>
            <person name="Hibbett D."/>
            <person name="Martinez A.T."/>
            <person name="Grigoriev I.V."/>
        </authorList>
    </citation>
    <scope>NUCLEOTIDE SEQUENCE</scope>
    <source>
        <strain evidence="1">AH 44721</strain>
    </source>
</reference>
<evidence type="ECO:0000313" key="1">
    <source>
        <dbReference type="EMBL" id="KAF8912076.1"/>
    </source>
</evidence>
<protein>
    <submittedName>
        <fullName evidence="1">Uncharacterized protein</fullName>
    </submittedName>
</protein>
<gene>
    <name evidence="1" type="ORF">CPB84DRAFT_1761202</name>
</gene>
<dbReference type="AlphaFoldDB" id="A0A9P5P112"/>
<proteinExistence type="predicted"/>
<comment type="caution">
    <text evidence="1">The sequence shown here is derived from an EMBL/GenBank/DDBJ whole genome shotgun (WGS) entry which is preliminary data.</text>
</comment>